<dbReference type="InterPro" id="IPR001278">
    <property type="entry name" value="Arg-tRNA-ligase"/>
</dbReference>
<dbReference type="SMART" id="SM00836">
    <property type="entry name" value="DALR_1"/>
    <property type="match status" value="1"/>
</dbReference>
<dbReference type="PATRIC" id="fig|55802.8.peg.1050"/>
<dbReference type="Pfam" id="PF03485">
    <property type="entry name" value="Arg_tRNA_synt_N"/>
    <property type="match status" value="1"/>
</dbReference>
<keyword evidence="5 10" id="KW-0547">Nucleotide-binding</keyword>
<sequence>MAYDDIKEEVKLILKEIISDMLEKEGKSWDGEILFDETPSMELGDFATTVAFQLAKVFRKAPRIIAQEIVEKTKNKLPEYILKVEVAGAGYINFFLDYEKFGKLIIEEILTKGENYGKSNIGKGKKVVIEHTSVNPTKPLHMGHARNSILGDTMARVMRALGYNVEVQNYIDDLGIQFAQVMWGYLNLKEEFEKIKAEIEERCIKENSIDHVLGLLYVEVHRKMEENPEVEKEVRELMKKLEEGDNEIAELGRRLAEEVVKAQMQTTYRLNIVYDLLSWESDIVRSGIFEEAYRKIEQNEHFEWAKEGKYKGAFIMKLGDLFPDMENPDMVLIRSDGTATYTGKDIAYHMWKFGLVSADMLYKIWDRIMFEKKEHETWTTARDGKPMPGKFGHADIVINVIGAEQRYPQKVVAYALKLLGYEEVYRNFHHLAYEHVVRPEGKFSGRKGTWIGFTVDEVVNEAVKRAKELVEEKNPNLSEEGKKKIAEAVGIGAIRYNMLKYSPEKIITFRWEDVLNFEGESAPYIQYAHARCASILRKAMEKGIDLRFNNLLENADFSNLDRKEKELIKLLSRFPEIVKEVGTEIKPHLLAWYANEVAMVFNKFYMALPVLKAEKRKLEERLLLVMATKQVLRNVLYLMGIEAPERM</sequence>
<keyword evidence="8 10" id="KW-0030">Aminoacyl-tRNA synthetase</keyword>
<dbReference type="PANTHER" id="PTHR11956">
    <property type="entry name" value="ARGINYL-TRNA SYNTHETASE"/>
    <property type="match status" value="1"/>
</dbReference>
<comment type="subcellular location">
    <subcellularLocation>
        <location evidence="1 10">Cytoplasm</location>
    </subcellularLocation>
</comment>
<dbReference type="EMBL" id="CP013050">
    <property type="protein sequence ID" value="ALM75002.1"/>
    <property type="molecule type" value="Genomic_DNA"/>
</dbReference>
<dbReference type="FunFam" id="3.40.50.620:FF:000190">
    <property type="entry name" value="Arginine--tRNA ligase"/>
    <property type="match status" value="1"/>
</dbReference>
<evidence type="ECO:0000256" key="8">
    <source>
        <dbReference type="ARBA" id="ARBA00023146"/>
    </source>
</evidence>
<dbReference type="SUPFAM" id="SSF52374">
    <property type="entry name" value="Nucleotidylyl transferase"/>
    <property type="match status" value="1"/>
</dbReference>
<evidence type="ECO:0000313" key="15">
    <source>
        <dbReference type="EMBL" id="ALM75002.1"/>
    </source>
</evidence>
<keyword evidence="4 10" id="KW-0436">Ligase</keyword>
<dbReference type="InterPro" id="IPR008909">
    <property type="entry name" value="DALR_anticod-bd"/>
</dbReference>
<keyword evidence="3 10" id="KW-0963">Cytoplasm</keyword>
<dbReference type="PANTHER" id="PTHR11956:SF5">
    <property type="entry name" value="ARGININE--TRNA LIGASE, CYTOPLASMIC"/>
    <property type="match status" value="1"/>
</dbReference>
<feature type="coiled-coil region" evidence="12">
    <location>
        <begin position="220"/>
        <end position="254"/>
    </location>
</feature>
<dbReference type="PROSITE" id="PS00178">
    <property type="entry name" value="AA_TRNA_LIGASE_I"/>
    <property type="match status" value="1"/>
</dbReference>
<dbReference type="GO" id="GO:0005737">
    <property type="term" value="C:cytoplasm"/>
    <property type="evidence" value="ECO:0007669"/>
    <property type="project" value="UniProtKB-SubCell"/>
</dbReference>
<dbReference type="Gene3D" id="1.10.730.10">
    <property type="entry name" value="Isoleucyl-tRNA Synthetase, Domain 1"/>
    <property type="match status" value="1"/>
</dbReference>
<dbReference type="Pfam" id="PF00750">
    <property type="entry name" value="tRNA-synt_1d"/>
    <property type="match status" value="2"/>
</dbReference>
<comment type="similarity">
    <text evidence="2 10 11">Belongs to the class-I aminoacyl-tRNA synthetase family.</text>
</comment>
<evidence type="ECO:0000256" key="9">
    <source>
        <dbReference type="ARBA" id="ARBA00049339"/>
    </source>
</evidence>
<dbReference type="InterPro" id="IPR001412">
    <property type="entry name" value="aa-tRNA-synth_I_CS"/>
</dbReference>
<dbReference type="EC" id="6.1.1.19" evidence="10"/>
<dbReference type="Pfam" id="PF05746">
    <property type="entry name" value="DALR_1"/>
    <property type="match status" value="1"/>
</dbReference>
<dbReference type="HAMAP" id="MF_00123">
    <property type="entry name" value="Arg_tRNA_synth"/>
    <property type="match status" value="1"/>
</dbReference>
<evidence type="ECO:0000256" key="5">
    <source>
        <dbReference type="ARBA" id="ARBA00022741"/>
    </source>
</evidence>
<dbReference type="GO" id="GO:0005524">
    <property type="term" value="F:ATP binding"/>
    <property type="evidence" value="ECO:0007669"/>
    <property type="project" value="UniProtKB-UniRule"/>
</dbReference>
<dbReference type="SUPFAM" id="SSF47323">
    <property type="entry name" value="Anticodon-binding domain of a subclass of class I aminoacyl-tRNA synthetases"/>
    <property type="match status" value="1"/>
</dbReference>
<keyword evidence="12" id="KW-0175">Coiled coil</keyword>
<organism evidence="15 16">
    <name type="scientific">Thermococcus barophilus</name>
    <dbReference type="NCBI Taxonomy" id="55802"/>
    <lineage>
        <taxon>Archaea</taxon>
        <taxon>Methanobacteriati</taxon>
        <taxon>Methanobacteriota</taxon>
        <taxon>Thermococci</taxon>
        <taxon>Thermococcales</taxon>
        <taxon>Thermococcaceae</taxon>
        <taxon>Thermococcus</taxon>
    </lineage>
</organism>
<dbReference type="Gene3D" id="3.40.50.620">
    <property type="entry name" value="HUPs"/>
    <property type="match status" value="1"/>
</dbReference>
<dbReference type="NCBIfam" id="TIGR00456">
    <property type="entry name" value="argS"/>
    <property type="match status" value="1"/>
</dbReference>
<dbReference type="InterPro" id="IPR009080">
    <property type="entry name" value="tRNAsynth_Ia_anticodon-bd"/>
</dbReference>
<keyword evidence="7 10" id="KW-0648">Protein biosynthesis</keyword>
<dbReference type="CDD" id="cd00671">
    <property type="entry name" value="ArgRS_core"/>
    <property type="match status" value="1"/>
</dbReference>
<dbReference type="PRINTS" id="PR01038">
    <property type="entry name" value="TRNASYNTHARG"/>
</dbReference>
<comment type="catalytic activity">
    <reaction evidence="9 10">
        <text>tRNA(Arg) + L-arginine + ATP = L-arginyl-tRNA(Arg) + AMP + diphosphate</text>
        <dbReference type="Rhea" id="RHEA:20301"/>
        <dbReference type="Rhea" id="RHEA-COMP:9658"/>
        <dbReference type="Rhea" id="RHEA-COMP:9673"/>
        <dbReference type="ChEBI" id="CHEBI:30616"/>
        <dbReference type="ChEBI" id="CHEBI:32682"/>
        <dbReference type="ChEBI" id="CHEBI:33019"/>
        <dbReference type="ChEBI" id="CHEBI:78442"/>
        <dbReference type="ChEBI" id="CHEBI:78513"/>
        <dbReference type="ChEBI" id="CHEBI:456215"/>
        <dbReference type="EC" id="6.1.1.19"/>
    </reaction>
</comment>
<dbReference type="SUPFAM" id="SSF55190">
    <property type="entry name" value="Arginyl-tRNA synthetase (ArgRS), N-terminal 'additional' domain"/>
    <property type="match status" value="1"/>
</dbReference>
<dbReference type="NCBIfam" id="NF002447">
    <property type="entry name" value="PRK01611.3-4"/>
    <property type="match status" value="1"/>
</dbReference>
<evidence type="ECO:0000256" key="6">
    <source>
        <dbReference type="ARBA" id="ARBA00022840"/>
    </source>
</evidence>
<evidence type="ECO:0000256" key="10">
    <source>
        <dbReference type="HAMAP-Rule" id="MF_00123"/>
    </source>
</evidence>
<feature type="domain" description="DALR anticodon binding" evidence="13">
    <location>
        <begin position="525"/>
        <end position="647"/>
    </location>
</feature>
<proteinExistence type="inferred from homology"/>
<evidence type="ECO:0000259" key="13">
    <source>
        <dbReference type="SMART" id="SM00836"/>
    </source>
</evidence>
<dbReference type="RefSeq" id="WP_056933757.1">
    <property type="nucleotide sequence ID" value="NZ_CP013050.1"/>
</dbReference>
<gene>
    <name evidence="10 15" type="primary">argS</name>
    <name evidence="15" type="ORF">TBCH5v1_1060</name>
</gene>
<feature type="domain" description="Arginyl tRNA synthetase N-terminal" evidence="14">
    <location>
        <begin position="12"/>
        <end position="96"/>
    </location>
</feature>
<evidence type="ECO:0000256" key="3">
    <source>
        <dbReference type="ARBA" id="ARBA00022490"/>
    </source>
</evidence>
<accession>A0A0S1XB35</accession>
<evidence type="ECO:0000256" key="7">
    <source>
        <dbReference type="ARBA" id="ARBA00022917"/>
    </source>
</evidence>
<feature type="short sequence motif" description="'HIGH' region" evidence="10">
    <location>
        <begin position="134"/>
        <end position="144"/>
    </location>
</feature>
<evidence type="ECO:0000313" key="16">
    <source>
        <dbReference type="Proteomes" id="UP000066042"/>
    </source>
</evidence>
<dbReference type="Proteomes" id="UP000066042">
    <property type="component" value="Chromosome"/>
</dbReference>
<dbReference type="FunFam" id="3.30.1360.70:FF:000008">
    <property type="entry name" value="Arginine--tRNA ligase"/>
    <property type="match status" value="1"/>
</dbReference>
<dbReference type="InterPro" id="IPR005148">
    <property type="entry name" value="Arg-tRNA-synth_N"/>
</dbReference>
<dbReference type="InterPro" id="IPR014729">
    <property type="entry name" value="Rossmann-like_a/b/a_fold"/>
</dbReference>
<dbReference type="CDD" id="cd07956">
    <property type="entry name" value="Anticodon_Ia_Arg"/>
    <property type="match status" value="1"/>
</dbReference>
<dbReference type="InterPro" id="IPR035684">
    <property type="entry name" value="ArgRS_core"/>
</dbReference>
<dbReference type="GeneID" id="26136324"/>
<dbReference type="AlphaFoldDB" id="A0A0S1XB35"/>
<name>A0A0S1XB35_THEBA</name>
<protein>
    <recommendedName>
        <fullName evidence="10">Arginine--tRNA ligase</fullName>
        <ecNumber evidence="10">6.1.1.19</ecNumber>
    </recommendedName>
    <alternativeName>
        <fullName evidence="10">Arginyl-tRNA synthetase</fullName>
        <shortName evidence="10">ArgRS</shortName>
    </alternativeName>
</protein>
<evidence type="ECO:0000256" key="12">
    <source>
        <dbReference type="SAM" id="Coils"/>
    </source>
</evidence>
<evidence type="ECO:0000256" key="4">
    <source>
        <dbReference type="ARBA" id="ARBA00022598"/>
    </source>
</evidence>
<dbReference type="FunFam" id="1.10.730.10:FF:000008">
    <property type="entry name" value="Arginine--tRNA ligase"/>
    <property type="match status" value="1"/>
</dbReference>
<evidence type="ECO:0000256" key="11">
    <source>
        <dbReference type="RuleBase" id="RU363038"/>
    </source>
</evidence>
<evidence type="ECO:0000256" key="1">
    <source>
        <dbReference type="ARBA" id="ARBA00004496"/>
    </source>
</evidence>
<reference evidence="15 16" key="1">
    <citation type="journal article" date="2016" name="Genome Announc.">
        <title>Complete genome sequence of the hyperthermophilic and piezophilic archaeon Thermococcus barophilus Ch5, capable of growth at the expense of hydrogenogenesis from carbon monoxide and formate.</title>
        <authorList>
            <person name="Oger P."/>
            <person name="Sokolova T.G."/>
            <person name="Kozhevnikova D.A."/>
            <person name="Taranov E.A."/>
            <person name="Vannier P."/>
            <person name="Lee H.S."/>
            <person name="Kwon K.K."/>
            <person name="Kang S.G."/>
            <person name="Lee J.H."/>
            <person name="Bonch-Osmolovskaya E.A."/>
            <person name="Lebedinsky A.V."/>
        </authorList>
    </citation>
    <scope>NUCLEOTIDE SEQUENCE [LARGE SCALE GENOMIC DNA]</scope>
    <source>
        <strain evidence="16">Ch5</strain>
    </source>
</reference>
<dbReference type="STRING" id="55802.TBCH5v1_1060"/>
<dbReference type="SMART" id="SM01016">
    <property type="entry name" value="Arg_tRNA_synt_N"/>
    <property type="match status" value="1"/>
</dbReference>
<evidence type="ECO:0000256" key="2">
    <source>
        <dbReference type="ARBA" id="ARBA00005594"/>
    </source>
</evidence>
<dbReference type="InterPro" id="IPR036695">
    <property type="entry name" value="Arg-tRNA-synth_N_sf"/>
</dbReference>
<evidence type="ECO:0000259" key="14">
    <source>
        <dbReference type="SMART" id="SM01016"/>
    </source>
</evidence>
<dbReference type="GO" id="GO:0006420">
    <property type="term" value="P:arginyl-tRNA aminoacylation"/>
    <property type="evidence" value="ECO:0007669"/>
    <property type="project" value="UniProtKB-UniRule"/>
</dbReference>
<keyword evidence="6 10" id="KW-0067">ATP-binding</keyword>
<dbReference type="GO" id="GO:0004814">
    <property type="term" value="F:arginine-tRNA ligase activity"/>
    <property type="evidence" value="ECO:0007669"/>
    <property type="project" value="UniProtKB-UniRule"/>
</dbReference>
<dbReference type="Gene3D" id="3.30.1360.70">
    <property type="entry name" value="Arginyl tRNA synthetase N-terminal domain"/>
    <property type="match status" value="1"/>
</dbReference>